<feature type="region of interest" description="Disordered" evidence="1">
    <location>
        <begin position="49"/>
        <end position="124"/>
    </location>
</feature>
<proteinExistence type="predicted"/>
<dbReference type="Proteomes" id="UP001190700">
    <property type="component" value="Unassembled WGS sequence"/>
</dbReference>
<name>A0AAE0GCR5_9CHLO</name>
<dbReference type="AlphaFoldDB" id="A0AAE0GCR5"/>
<feature type="compositionally biased region" description="Low complexity" evidence="1">
    <location>
        <begin position="60"/>
        <end position="101"/>
    </location>
</feature>
<sequence>MICAGSAERNMRRRPTWGGGILLGLQGNARRISILLLCLFISTVISDTGRKARKTPPPSFLTTTTSPTVSPTASPTAALTPTPSTTEDGNDSTTDSDSSLSPLPPPMPPQPSPPHPPPSGFAMSPIVRIPQKAEATSVELFFDGADVQYFACQLDGSRWRNCTSPFKAESLVAGSHTFTVNAALDSGAFLAKQHTWQVSPRLQFRSNESKCTLATGTQRTVFLELQTTVDELYVLSSEIYISGIYVYRRGIKSSAEQGALDLHAYGSKASNAITQGIVEVLLDTSKMNVSSHPDYTVELVVEDLKA</sequence>
<keyword evidence="3" id="KW-1185">Reference proteome</keyword>
<comment type="caution">
    <text evidence="2">The sequence shown here is derived from an EMBL/GenBank/DDBJ whole genome shotgun (WGS) entry which is preliminary data.</text>
</comment>
<feature type="non-terminal residue" evidence="2">
    <location>
        <position position="306"/>
    </location>
</feature>
<feature type="compositionally biased region" description="Pro residues" evidence="1">
    <location>
        <begin position="102"/>
        <end position="119"/>
    </location>
</feature>
<dbReference type="EMBL" id="LGRX02007172">
    <property type="protein sequence ID" value="KAK3275528.1"/>
    <property type="molecule type" value="Genomic_DNA"/>
</dbReference>
<evidence type="ECO:0000256" key="1">
    <source>
        <dbReference type="SAM" id="MobiDB-lite"/>
    </source>
</evidence>
<protein>
    <submittedName>
        <fullName evidence="2">Uncharacterized protein</fullName>
    </submittedName>
</protein>
<organism evidence="2 3">
    <name type="scientific">Cymbomonas tetramitiformis</name>
    <dbReference type="NCBI Taxonomy" id="36881"/>
    <lineage>
        <taxon>Eukaryota</taxon>
        <taxon>Viridiplantae</taxon>
        <taxon>Chlorophyta</taxon>
        <taxon>Pyramimonadophyceae</taxon>
        <taxon>Pyramimonadales</taxon>
        <taxon>Pyramimonadaceae</taxon>
        <taxon>Cymbomonas</taxon>
    </lineage>
</organism>
<evidence type="ECO:0000313" key="2">
    <source>
        <dbReference type="EMBL" id="KAK3275528.1"/>
    </source>
</evidence>
<evidence type="ECO:0000313" key="3">
    <source>
        <dbReference type="Proteomes" id="UP001190700"/>
    </source>
</evidence>
<reference evidence="2 3" key="1">
    <citation type="journal article" date="2015" name="Genome Biol. Evol.">
        <title>Comparative Genomics of a Bacterivorous Green Alga Reveals Evolutionary Causalities and Consequences of Phago-Mixotrophic Mode of Nutrition.</title>
        <authorList>
            <person name="Burns J.A."/>
            <person name="Paasch A."/>
            <person name="Narechania A."/>
            <person name="Kim E."/>
        </authorList>
    </citation>
    <scope>NUCLEOTIDE SEQUENCE [LARGE SCALE GENOMIC DNA]</scope>
    <source>
        <strain evidence="2 3">PLY_AMNH</strain>
    </source>
</reference>
<gene>
    <name evidence="2" type="ORF">CYMTET_16344</name>
</gene>
<accession>A0AAE0GCR5</accession>